<evidence type="ECO:0000256" key="1">
    <source>
        <dbReference type="ARBA" id="ARBA00022679"/>
    </source>
</evidence>
<dbReference type="GO" id="GO:0016757">
    <property type="term" value="F:glycosyltransferase activity"/>
    <property type="evidence" value="ECO:0007669"/>
    <property type="project" value="InterPro"/>
</dbReference>
<keyword evidence="4" id="KW-1185">Reference proteome</keyword>
<accession>A0A1M7ZL33</accession>
<dbReference type="InterPro" id="IPR001296">
    <property type="entry name" value="Glyco_trans_1"/>
</dbReference>
<dbReference type="Gene3D" id="3.40.50.2000">
    <property type="entry name" value="Glycogen Phosphorylase B"/>
    <property type="match status" value="2"/>
</dbReference>
<evidence type="ECO:0000313" key="4">
    <source>
        <dbReference type="Proteomes" id="UP000184609"/>
    </source>
</evidence>
<dbReference type="RefSeq" id="WP_073573646.1">
    <property type="nucleotide sequence ID" value="NZ_FRXN01000008.1"/>
</dbReference>
<dbReference type="Pfam" id="PF00534">
    <property type="entry name" value="Glycos_transf_1"/>
    <property type="match status" value="1"/>
</dbReference>
<dbReference type="PANTHER" id="PTHR46401:SF2">
    <property type="entry name" value="GLYCOSYLTRANSFERASE WBBK-RELATED"/>
    <property type="match status" value="1"/>
</dbReference>
<protein>
    <submittedName>
        <fullName evidence="3">Glycosyltransferase involved in cell wall bisynthesis</fullName>
    </submittedName>
</protein>
<evidence type="ECO:0000259" key="2">
    <source>
        <dbReference type="Pfam" id="PF00534"/>
    </source>
</evidence>
<gene>
    <name evidence="3" type="ORF">SAMN04488108_4047</name>
</gene>
<organism evidence="3 4">
    <name type="scientific">Algoriphagus zhangzhouensis</name>
    <dbReference type="NCBI Taxonomy" id="1073327"/>
    <lineage>
        <taxon>Bacteria</taxon>
        <taxon>Pseudomonadati</taxon>
        <taxon>Bacteroidota</taxon>
        <taxon>Cytophagia</taxon>
        <taxon>Cytophagales</taxon>
        <taxon>Cyclobacteriaceae</taxon>
        <taxon>Algoriphagus</taxon>
    </lineage>
</organism>
<sequence length="365" mass="42585">MNDNPKVILLLISRFEFGGIPIQAFLWAKFLKKENFHPIILAQYIHDSRYLELLRENEIPFDFLITSDFNGSKKASVKYFLRLVKCLNSFNPVYIFPFNKHLSYHINLIWRFTGAKKAYFMERNHGLEDFISFPDKIMKYFCWINCSGLIFNSYSASLNSPFPKKTFVIKNSHRKFDIKSSNVFKNISFQEKDIVLLHVANIVSQKNYSLLIKGWNLIRKINKNFKLVIIGSDIKNDNHNLIHLFSKYGVFYLGKVVDISPYLQRANVCLLSTHHEGCPNVILEYMDSGKLISASDIPAIREVLDPLNYKYLFDNQSPIDLMEKVLAICKLSQFDKSNLINKNKQKLDLEYSDSNYEKILSLIND</sequence>
<dbReference type="SUPFAM" id="SSF53756">
    <property type="entry name" value="UDP-Glycosyltransferase/glycogen phosphorylase"/>
    <property type="match status" value="1"/>
</dbReference>
<dbReference type="Proteomes" id="UP000184609">
    <property type="component" value="Unassembled WGS sequence"/>
</dbReference>
<name>A0A1M7ZL33_9BACT</name>
<dbReference type="GO" id="GO:0009103">
    <property type="term" value="P:lipopolysaccharide biosynthetic process"/>
    <property type="evidence" value="ECO:0007669"/>
    <property type="project" value="TreeGrafter"/>
</dbReference>
<proteinExistence type="predicted"/>
<dbReference type="STRING" id="1073327.SAMN04488108_4047"/>
<dbReference type="AlphaFoldDB" id="A0A1M7ZL33"/>
<keyword evidence="1 3" id="KW-0808">Transferase</keyword>
<evidence type="ECO:0000313" key="3">
    <source>
        <dbReference type="EMBL" id="SHO65386.1"/>
    </source>
</evidence>
<feature type="domain" description="Glycosyl transferase family 1" evidence="2">
    <location>
        <begin position="184"/>
        <end position="343"/>
    </location>
</feature>
<dbReference type="EMBL" id="FRXN01000008">
    <property type="protein sequence ID" value="SHO65386.1"/>
    <property type="molecule type" value="Genomic_DNA"/>
</dbReference>
<dbReference type="OrthoDB" id="1522162at2"/>
<reference evidence="4" key="1">
    <citation type="submission" date="2016-12" db="EMBL/GenBank/DDBJ databases">
        <authorList>
            <person name="Varghese N."/>
            <person name="Submissions S."/>
        </authorList>
    </citation>
    <scope>NUCLEOTIDE SEQUENCE [LARGE SCALE GENOMIC DNA]</scope>
    <source>
        <strain evidence="4">DSM 25035</strain>
    </source>
</reference>
<dbReference type="PANTHER" id="PTHR46401">
    <property type="entry name" value="GLYCOSYLTRANSFERASE WBBK-RELATED"/>
    <property type="match status" value="1"/>
</dbReference>